<gene>
    <name evidence="1" type="ORF">C2845_PM02G28520</name>
</gene>
<organism evidence="1 2">
    <name type="scientific">Panicum miliaceum</name>
    <name type="common">Proso millet</name>
    <name type="synonym">Broomcorn millet</name>
    <dbReference type="NCBI Taxonomy" id="4540"/>
    <lineage>
        <taxon>Eukaryota</taxon>
        <taxon>Viridiplantae</taxon>
        <taxon>Streptophyta</taxon>
        <taxon>Embryophyta</taxon>
        <taxon>Tracheophyta</taxon>
        <taxon>Spermatophyta</taxon>
        <taxon>Magnoliopsida</taxon>
        <taxon>Liliopsida</taxon>
        <taxon>Poales</taxon>
        <taxon>Poaceae</taxon>
        <taxon>PACMAD clade</taxon>
        <taxon>Panicoideae</taxon>
        <taxon>Panicodae</taxon>
        <taxon>Paniceae</taxon>
        <taxon>Panicinae</taxon>
        <taxon>Panicum</taxon>
        <taxon>Panicum sect. Panicum</taxon>
    </lineage>
</organism>
<evidence type="ECO:0000313" key="1">
    <source>
        <dbReference type="EMBL" id="RLN17899.1"/>
    </source>
</evidence>
<evidence type="ECO:0000313" key="2">
    <source>
        <dbReference type="Proteomes" id="UP000275267"/>
    </source>
</evidence>
<comment type="caution">
    <text evidence="1">The sequence shown here is derived from an EMBL/GenBank/DDBJ whole genome shotgun (WGS) entry which is preliminary data.</text>
</comment>
<dbReference type="Proteomes" id="UP000275267">
    <property type="component" value="Unassembled WGS sequence"/>
</dbReference>
<dbReference type="AlphaFoldDB" id="A0A3L6SBI3"/>
<protein>
    <submittedName>
        <fullName evidence="1">Uncharacterized protein</fullName>
    </submittedName>
</protein>
<reference evidence="2" key="1">
    <citation type="journal article" date="2019" name="Nat. Commun.">
        <title>The genome of broomcorn millet.</title>
        <authorList>
            <person name="Zou C."/>
            <person name="Miki D."/>
            <person name="Li D."/>
            <person name="Tang Q."/>
            <person name="Xiao L."/>
            <person name="Rajput S."/>
            <person name="Deng P."/>
            <person name="Jia W."/>
            <person name="Huang R."/>
            <person name="Zhang M."/>
            <person name="Sun Y."/>
            <person name="Hu J."/>
            <person name="Fu X."/>
            <person name="Schnable P.S."/>
            <person name="Li F."/>
            <person name="Zhang H."/>
            <person name="Feng B."/>
            <person name="Zhu X."/>
            <person name="Liu R."/>
            <person name="Schnable J.C."/>
            <person name="Zhu J.-K."/>
            <person name="Zhang H."/>
        </authorList>
    </citation>
    <scope>NUCLEOTIDE SEQUENCE [LARGE SCALE GENOMIC DNA]</scope>
</reference>
<proteinExistence type="predicted"/>
<accession>A0A3L6SBI3</accession>
<name>A0A3L6SBI3_PANMI</name>
<keyword evidence="2" id="KW-1185">Reference proteome</keyword>
<dbReference type="EMBL" id="PQIB02000005">
    <property type="protein sequence ID" value="RLN17899.1"/>
    <property type="molecule type" value="Genomic_DNA"/>
</dbReference>
<sequence>MKNYALVHTNTRQPETGREPNTCAYLWLPAVDHICLGLHVAMSVFNQDAISARSEPLMRESVSERDPDHGIWIHHRLRARERSSRRQAAS</sequence>